<dbReference type="EMBL" id="JAGKQM010000019">
    <property type="protein sequence ID" value="KAH0859041.1"/>
    <property type="molecule type" value="Genomic_DNA"/>
</dbReference>
<comment type="caution">
    <text evidence="1">The sequence shown here is derived from an EMBL/GenBank/DDBJ whole genome shotgun (WGS) entry which is preliminary data.</text>
</comment>
<protein>
    <submittedName>
        <fullName evidence="1">Uncharacterized protein</fullName>
    </submittedName>
</protein>
<name>A0ABQ7XT46_BRANA</name>
<accession>A0ABQ7XT46</accession>
<evidence type="ECO:0000313" key="1">
    <source>
        <dbReference type="EMBL" id="KAH0859041.1"/>
    </source>
</evidence>
<gene>
    <name evidence="1" type="ORF">HID58_087302</name>
</gene>
<evidence type="ECO:0000313" key="2">
    <source>
        <dbReference type="Proteomes" id="UP000824890"/>
    </source>
</evidence>
<keyword evidence="2" id="KW-1185">Reference proteome</keyword>
<organism evidence="1 2">
    <name type="scientific">Brassica napus</name>
    <name type="common">Rape</name>
    <dbReference type="NCBI Taxonomy" id="3708"/>
    <lineage>
        <taxon>Eukaryota</taxon>
        <taxon>Viridiplantae</taxon>
        <taxon>Streptophyta</taxon>
        <taxon>Embryophyta</taxon>
        <taxon>Tracheophyta</taxon>
        <taxon>Spermatophyta</taxon>
        <taxon>Magnoliopsida</taxon>
        <taxon>eudicotyledons</taxon>
        <taxon>Gunneridae</taxon>
        <taxon>Pentapetalae</taxon>
        <taxon>rosids</taxon>
        <taxon>malvids</taxon>
        <taxon>Brassicales</taxon>
        <taxon>Brassicaceae</taxon>
        <taxon>Brassiceae</taxon>
        <taxon>Brassica</taxon>
    </lineage>
</organism>
<dbReference type="Proteomes" id="UP000824890">
    <property type="component" value="Unassembled WGS sequence"/>
</dbReference>
<reference evidence="1 2" key="1">
    <citation type="submission" date="2021-05" db="EMBL/GenBank/DDBJ databases">
        <title>Genome Assembly of Synthetic Allotetraploid Brassica napus Reveals Homoeologous Exchanges between Subgenomes.</title>
        <authorList>
            <person name="Davis J.T."/>
        </authorList>
    </citation>
    <scope>NUCLEOTIDE SEQUENCE [LARGE SCALE GENOMIC DNA]</scope>
    <source>
        <strain evidence="2">cv. Da-Ae</strain>
        <tissue evidence="1">Seedling</tissue>
    </source>
</reference>
<proteinExistence type="predicted"/>
<sequence>MKDPFVLSLAVQIFTAQSSSSSHRSGLKPLDWVNFSFSPLNPKPLDSIMDLDRSKTKSPEELISIGYGLIFSSLCD</sequence>